<dbReference type="Gene3D" id="1.10.357.10">
    <property type="entry name" value="Tetracycline Repressor, domain 2"/>
    <property type="match status" value="2"/>
</dbReference>
<keyword evidence="1 2" id="KW-0238">DNA-binding</keyword>
<dbReference type="AlphaFoldDB" id="A0A541B9T9"/>
<dbReference type="PRINTS" id="PR00455">
    <property type="entry name" value="HTHTETR"/>
</dbReference>
<organism evidence="4 5">
    <name type="scientific">Rhodococcus spelaei</name>
    <dbReference type="NCBI Taxonomy" id="2546320"/>
    <lineage>
        <taxon>Bacteria</taxon>
        <taxon>Bacillati</taxon>
        <taxon>Actinomycetota</taxon>
        <taxon>Actinomycetes</taxon>
        <taxon>Mycobacteriales</taxon>
        <taxon>Nocardiaceae</taxon>
        <taxon>Rhodococcus</taxon>
    </lineage>
</organism>
<dbReference type="RefSeq" id="WP_142098303.1">
    <property type="nucleotide sequence ID" value="NZ_VIGH01000004.1"/>
</dbReference>
<comment type="caution">
    <text evidence="4">The sequence shown here is derived from an EMBL/GenBank/DDBJ whole genome shotgun (WGS) entry which is preliminary data.</text>
</comment>
<dbReference type="GO" id="GO:0000976">
    <property type="term" value="F:transcription cis-regulatory region binding"/>
    <property type="evidence" value="ECO:0007669"/>
    <property type="project" value="TreeGrafter"/>
</dbReference>
<dbReference type="OrthoDB" id="3206689at2"/>
<dbReference type="PANTHER" id="PTHR30055:SF226">
    <property type="entry name" value="HTH-TYPE TRANSCRIPTIONAL REGULATOR PKSA"/>
    <property type="match status" value="1"/>
</dbReference>
<evidence type="ECO:0000256" key="1">
    <source>
        <dbReference type="ARBA" id="ARBA00023125"/>
    </source>
</evidence>
<feature type="domain" description="HTH tetR-type" evidence="3">
    <location>
        <begin position="18"/>
        <end position="78"/>
    </location>
</feature>
<dbReference type="GO" id="GO:0003700">
    <property type="term" value="F:DNA-binding transcription factor activity"/>
    <property type="evidence" value="ECO:0007669"/>
    <property type="project" value="TreeGrafter"/>
</dbReference>
<dbReference type="PROSITE" id="PS50977">
    <property type="entry name" value="HTH_TETR_2"/>
    <property type="match status" value="2"/>
</dbReference>
<gene>
    <name evidence="4" type="ORF">FK531_09425</name>
</gene>
<dbReference type="Proteomes" id="UP000316256">
    <property type="component" value="Unassembled WGS sequence"/>
</dbReference>
<evidence type="ECO:0000256" key="2">
    <source>
        <dbReference type="PROSITE-ProRule" id="PRU00335"/>
    </source>
</evidence>
<keyword evidence="5" id="KW-1185">Reference proteome</keyword>
<dbReference type="EMBL" id="VIGH01000004">
    <property type="protein sequence ID" value="TQF68998.1"/>
    <property type="molecule type" value="Genomic_DNA"/>
</dbReference>
<feature type="DNA-binding region" description="H-T-H motif" evidence="2">
    <location>
        <begin position="41"/>
        <end position="60"/>
    </location>
</feature>
<feature type="domain" description="HTH tetR-type" evidence="3">
    <location>
        <begin position="237"/>
        <end position="297"/>
    </location>
</feature>
<evidence type="ECO:0000313" key="5">
    <source>
        <dbReference type="Proteomes" id="UP000316256"/>
    </source>
</evidence>
<dbReference type="SUPFAM" id="SSF46689">
    <property type="entry name" value="Homeodomain-like"/>
    <property type="match status" value="2"/>
</dbReference>
<sequence length="427" mass="46833">MTQQMLDEKEVDRRPGAGIRAVEVHWAVSALFLSKGYSGTTMSDIADAVGILPGSLYHHFESKEAAAVAILDEFNEDMHGLAVQLRRSGHSSKNPEARLRELCSTATSLAQRHATAVRLRAFDPPTSSSDRFRAAIHYRPAGLYRLWRSAADDLAATVPDEYFDPGMLAHALQVASIAAVTDRPSTIDSQESSRIFCDSLLYGVVEDCPDDADLDTSAPMAAVRELVAEWTLPSATDDIRGVIIAAARTEFARRGFANTTVRDVSDAAGVPMGTIYRRIDSMEALFVEIAQNYSDQVDRALHAALTTDPSAKAATLDALSFVTANANKKFREETSMMALAWSQGTEGQSSFDRTYRKSASERMSMLVEILANGFDDGTLRTACSPAVFAPHLRTMLWIPFDDHDRASMKRIRRFTRGHLLRGALPTP</sequence>
<evidence type="ECO:0000259" key="3">
    <source>
        <dbReference type="PROSITE" id="PS50977"/>
    </source>
</evidence>
<protein>
    <submittedName>
        <fullName evidence="4">TetR/AcrR family transcriptional regulator</fullName>
    </submittedName>
</protein>
<evidence type="ECO:0000313" key="4">
    <source>
        <dbReference type="EMBL" id="TQF68998.1"/>
    </source>
</evidence>
<dbReference type="InterPro" id="IPR001647">
    <property type="entry name" value="HTH_TetR"/>
</dbReference>
<accession>A0A541B9T9</accession>
<feature type="DNA-binding region" description="H-T-H motif" evidence="2">
    <location>
        <begin position="260"/>
        <end position="279"/>
    </location>
</feature>
<dbReference type="PANTHER" id="PTHR30055">
    <property type="entry name" value="HTH-TYPE TRANSCRIPTIONAL REGULATOR RUTR"/>
    <property type="match status" value="1"/>
</dbReference>
<name>A0A541B9T9_9NOCA</name>
<dbReference type="Pfam" id="PF00440">
    <property type="entry name" value="TetR_N"/>
    <property type="match status" value="2"/>
</dbReference>
<dbReference type="InterPro" id="IPR050109">
    <property type="entry name" value="HTH-type_TetR-like_transc_reg"/>
</dbReference>
<proteinExistence type="predicted"/>
<reference evidence="4 5" key="1">
    <citation type="submission" date="2019-06" db="EMBL/GenBank/DDBJ databases">
        <title>Rhodococcus spaelei sp. nov., isolated from a cave.</title>
        <authorList>
            <person name="Lee S.D."/>
        </authorList>
    </citation>
    <scope>NUCLEOTIDE SEQUENCE [LARGE SCALE GENOMIC DNA]</scope>
    <source>
        <strain evidence="4 5">C9-5</strain>
    </source>
</reference>
<dbReference type="InterPro" id="IPR009057">
    <property type="entry name" value="Homeodomain-like_sf"/>
</dbReference>